<dbReference type="EMBL" id="JACRUL010000003">
    <property type="protein sequence ID" value="MBC5843269.1"/>
    <property type="molecule type" value="Genomic_DNA"/>
</dbReference>
<evidence type="ECO:0000313" key="2">
    <source>
        <dbReference type="Proteomes" id="UP000641454"/>
    </source>
</evidence>
<accession>A0A923SF15</accession>
<gene>
    <name evidence="1" type="ORF">H8R25_02300</name>
</gene>
<reference evidence="1 2" key="1">
    <citation type="submission" date="2020-08" db="EMBL/GenBank/DDBJ databases">
        <title>Description of novel Flavobacterium F-392 isolate.</title>
        <authorList>
            <person name="Saticioglu I.B."/>
            <person name="Duman M."/>
            <person name="Altun S."/>
        </authorList>
    </citation>
    <scope>NUCLEOTIDE SEQUENCE [LARGE SCALE GENOMIC DNA]</scope>
    <source>
        <strain evidence="1 2">F-392</strain>
    </source>
</reference>
<organism evidence="1 2">
    <name type="scientific">Flavobacterium muglaense</name>
    <dbReference type="NCBI Taxonomy" id="2764716"/>
    <lineage>
        <taxon>Bacteria</taxon>
        <taxon>Pseudomonadati</taxon>
        <taxon>Bacteroidota</taxon>
        <taxon>Flavobacteriia</taxon>
        <taxon>Flavobacteriales</taxon>
        <taxon>Flavobacteriaceae</taxon>
        <taxon>Flavobacterium</taxon>
    </lineage>
</organism>
<dbReference type="AlphaFoldDB" id="A0A923SF15"/>
<keyword evidence="2" id="KW-1185">Reference proteome</keyword>
<dbReference type="Proteomes" id="UP000641454">
    <property type="component" value="Unassembled WGS sequence"/>
</dbReference>
<comment type="caution">
    <text evidence="1">The sequence shown here is derived from an EMBL/GenBank/DDBJ whole genome shotgun (WGS) entry which is preliminary data.</text>
</comment>
<dbReference type="RefSeq" id="WP_187016965.1">
    <property type="nucleotide sequence ID" value="NZ_JACRUK010000003.1"/>
</dbReference>
<protein>
    <submittedName>
        <fullName evidence="1">Uncharacterized protein</fullName>
    </submittedName>
</protein>
<name>A0A923SF15_9FLAO</name>
<proteinExistence type="predicted"/>
<evidence type="ECO:0000313" key="1">
    <source>
        <dbReference type="EMBL" id="MBC5843269.1"/>
    </source>
</evidence>
<sequence length="367" mass="41905">MITITNDLLPINPAYNDSIIEFEIDEVGTYPSAYIVIDSTDDIFAIYGINNKYFFNFKSIVTSLINKNNFKDSIIPQLYSSSIYDDESLSLILPITIYISGAFISKTYKFKKNVEQLIGYNDKINSSNTINILLPTQNNVDYYLPYFEGYPIDFAIFGLTTGDTYYLKNTSTYNISAPATSSNDKVKRLFLSDGANNEFLTNLIGLSTTVNKCELWVNETFKSNLLIKRNESKCGVYLKWFNDAGSYSYWLFDEISESIKTDTISELSTGFNNLQHLTSTSQITGKKADNAKVLTTKFNEFERSYIQSILSSPFVEMYIYNEPFRQMNQYSFIGVAVNESNTVFNKKNNQYKMNVTITLPQINTQTL</sequence>